<dbReference type="AlphaFoldDB" id="Q6H840"/>
<reference evidence="3" key="2">
    <citation type="journal article" date="2008" name="Nucleic Acids Res.">
        <title>The rice annotation project database (RAP-DB): 2008 update.</title>
        <authorList>
            <consortium name="The rice annotation project (RAP)"/>
        </authorList>
    </citation>
    <scope>GENOME REANNOTATION</scope>
    <source>
        <strain evidence="3">cv. Nipponbare</strain>
    </source>
</reference>
<dbReference type="EMBL" id="AP004085">
    <property type="protein sequence ID" value="BAD25109.1"/>
    <property type="molecule type" value="Genomic_DNA"/>
</dbReference>
<keyword evidence="1" id="KW-0732">Signal</keyword>
<protein>
    <submittedName>
        <fullName evidence="2">Uncharacterized protein</fullName>
    </submittedName>
</protein>
<feature type="chain" id="PRO_5004275239" evidence="1">
    <location>
        <begin position="33"/>
        <end position="95"/>
    </location>
</feature>
<evidence type="ECO:0000313" key="3">
    <source>
        <dbReference type="Proteomes" id="UP000000763"/>
    </source>
</evidence>
<feature type="signal peptide" evidence="1">
    <location>
        <begin position="1"/>
        <end position="32"/>
    </location>
</feature>
<reference evidence="3" key="1">
    <citation type="journal article" date="2005" name="Nature">
        <title>The map-based sequence of the rice genome.</title>
        <authorList>
            <consortium name="International rice genome sequencing project (IRGSP)"/>
            <person name="Matsumoto T."/>
            <person name="Wu J."/>
            <person name="Kanamori H."/>
            <person name="Katayose Y."/>
            <person name="Fujisawa M."/>
            <person name="Namiki N."/>
            <person name="Mizuno H."/>
            <person name="Yamamoto K."/>
            <person name="Antonio B.A."/>
            <person name="Baba T."/>
            <person name="Sakata K."/>
            <person name="Nagamura Y."/>
            <person name="Aoki H."/>
            <person name="Arikawa K."/>
            <person name="Arita K."/>
            <person name="Bito T."/>
            <person name="Chiden Y."/>
            <person name="Fujitsuka N."/>
            <person name="Fukunaka R."/>
            <person name="Hamada M."/>
            <person name="Harada C."/>
            <person name="Hayashi A."/>
            <person name="Hijishita S."/>
            <person name="Honda M."/>
            <person name="Hosokawa S."/>
            <person name="Ichikawa Y."/>
            <person name="Idonuma A."/>
            <person name="Iijima M."/>
            <person name="Ikeda M."/>
            <person name="Ikeno M."/>
            <person name="Ito K."/>
            <person name="Ito S."/>
            <person name="Ito T."/>
            <person name="Ito Y."/>
            <person name="Ito Y."/>
            <person name="Iwabuchi A."/>
            <person name="Kamiya K."/>
            <person name="Karasawa W."/>
            <person name="Kurita K."/>
            <person name="Katagiri S."/>
            <person name="Kikuta A."/>
            <person name="Kobayashi H."/>
            <person name="Kobayashi N."/>
            <person name="Machita K."/>
            <person name="Maehara T."/>
            <person name="Masukawa M."/>
            <person name="Mizubayashi T."/>
            <person name="Mukai Y."/>
            <person name="Nagasaki H."/>
            <person name="Nagata Y."/>
            <person name="Naito S."/>
            <person name="Nakashima M."/>
            <person name="Nakama Y."/>
            <person name="Nakamichi Y."/>
            <person name="Nakamura M."/>
            <person name="Meguro A."/>
            <person name="Negishi M."/>
            <person name="Ohta I."/>
            <person name="Ohta T."/>
            <person name="Okamoto M."/>
            <person name="Ono N."/>
            <person name="Saji S."/>
            <person name="Sakaguchi M."/>
            <person name="Sakai K."/>
            <person name="Shibata M."/>
            <person name="Shimokawa T."/>
            <person name="Song J."/>
            <person name="Takazaki Y."/>
            <person name="Terasawa K."/>
            <person name="Tsugane M."/>
            <person name="Tsuji K."/>
            <person name="Ueda S."/>
            <person name="Waki K."/>
            <person name="Yamagata H."/>
            <person name="Yamamoto M."/>
            <person name="Yamamoto S."/>
            <person name="Yamane H."/>
            <person name="Yoshiki S."/>
            <person name="Yoshihara R."/>
            <person name="Yukawa K."/>
            <person name="Zhong H."/>
            <person name="Yano M."/>
            <person name="Yuan Q."/>
            <person name="Ouyang S."/>
            <person name="Liu J."/>
            <person name="Jones K.M."/>
            <person name="Gansberger K."/>
            <person name="Moffat K."/>
            <person name="Hill J."/>
            <person name="Bera J."/>
            <person name="Fadrosh D."/>
            <person name="Jin S."/>
            <person name="Johri S."/>
            <person name="Kim M."/>
            <person name="Overton L."/>
            <person name="Reardon M."/>
            <person name="Tsitrin T."/>
            <person name="Vuong H."/>
            <person name="Weaver B."/>
            <person name="Ciecko A."/>
            <person name="Tallon L."/>
            <person name="Jackson J."/>
            <person name="Pai G."/>
            <person name="Aken S.V."/>
            <person name="Utterback T."/>
            <person name="Reidmuller S."/>
            <person name="Feldblyum T."/>
            <person name="Hsiao J."/>
            <person name="Zismann V."/>
            <person name="Iobst S."/>
            <person name="de Vazeille A.R."/>
            <person name="Buell C.R."/>
            <person name="Ying K."/>
            <person name="Li Y."/>
            <person name="Lu T."/>
            <person name="Huang Y."/>
            <person name="Zhao Q."/>
            <person name="Feng Q."/>
            <person name="Zhang L."/>
            <person name="Zhu J."/>
            <person name="Weng Q."/>
            <person name="Mu J."/>
            <person name="Lu Y."/>
            <person name="Fan D."/>
            <person name="Liu Y."/>
            <person name="Guan J."/>
            <person name="Zhang Y."/>
            <person name="Yu S."/>
            <person name="Liu X."/>
            <person name="Zhang Y."/>
            <person name="Hong G."/>
            <person name="Han B."/>
            <person name="Choisne N."/>
            <person name="Demange N."/>
            <person name="Orjeda G."/>
            <person name="Samain S."/>
            <person name="Cattolico L."/>
            <person name="Pelletier E."/>
            <person name="Couloux A."/>
            <person name="Segurens B."/>
            <person name="Wincker P."/>
            <person name="D'Hont A."/>
            <person name="Scarpelli C."/>
            <person name="Weissenbach J."/>
            <person name="Salanoubat M."/>
            <person name="Quetier F."/>
            <person name="Yu Y."/>
            <person name="Kim H.R."/>
            <person name="Rambo T."/>
            <person name="Currie J."/>
            <person name="Collura K."/>
            <person name="Luo M."/>
            <person name="Yang T."/>
            <person name="Ammiraju J.S.S."/>
            <person name="Engler F."/>
            <person name="Soderlund C."/>
            <person name="Wing R.A."/>
            <person name="Palmer L.E."/>
            <person name="de la Bastide M."/>
            <person name="Spiegel L."/>
            <person name="Nascimento L."/>
            <person name="Zutavern T."/>
            <person name="O'Shaughnessy A."/>
            <person name="Dike S."/>
            <person name="Dedhia N."/>
            <person name="Preston R."/>
            <person name="Balija V."/>
            <person name="McCombie W.R."/>
            <person name="Chow T."/>
            <person name="Chen H."/>
            <person name="Chung M."/>
            <person name="Chen C."/>
            <person name="Shaw J."/>
            <person name="Wu H."/>
            <person name="Hsiao K."/>
            <person name="Chao Y."/>
            <person name="Chu M."/>
            <person name="Cheng C."/>
            <person name="Hour A."/>
            <person name="Lee P."/>
            <person name="Lin S."/>
            <person name="Lin Y."/>
            <person name="Liou J."/>
            <person name="Liu S."/>
            <person name="Hsing Y."/>
            <person name="Raghuvanshi S."/>
            <person name="Mohanty A."/>
            <person name="Bharti A.K."/>
            <person name="Gaur A."/>
            <person name="Gupta V."/>
            <person name="Kumar D."/>
            <person name="Ravi V."/>
            <person name="Vij S."/>
            <person name="Kapur A."/>
            <person name="Khurana P."/>
            <person name="Khurana P."/>
            <person name="Khurana J.P."/>
            <person name="Tyagi A.K."/>
            <person name="Gaikwad K."/>
            <person name="Singh A."/>
            <person name="Dalal V."/>
            <person name="Srivastava S."/>
            <person name="Dixit A."/>
            <person name="Pal A.K."/>
            <person name="Ghazi I.A."/>
            <person name="Yadav M."/>
            <person name="Pandit A."/>
            <person name="Bhargava A."/>
            <person name="Sureshbabu K."/>
            <person name="Batra K."/>
            <person name="Sharma T.R."/>
            <person name="Mohapatra T."/>
            <person name="Singh N.K."/>
            <person name="Messing J."/>
            <person name="Nelson A.B."/>
            <person name="Fuks G."/>
            <person name="Kavchok S."/>
            <person name="Keizer G."/>
            <person name="Linton E."/>
            <person name="Llaca V."/>
            <person name="Song R."/>
            <person name="Tanyolac B."/>
            <person name="Young S."/>
            <person name="Ho-Il K."/>
            <person name="Hahn J.H."/>
            <person name="Sangsakoo G."/>
            <person name="Vanavichit A."/>
            <person name="de Mattos Luiz.A.T."/>
            <person name="Zimmer P.D."/>
            <person name="Malone G."/>
            <person name="Dellagostin O."/>
            <person name="de Oliveira A.C."/>
            <person name="Bevan M."/>
            <person name="Bancroft I."/>
            <person name="Minx P."/>
            <person name="Cordum H."/>
            <person name="Wilson R."/>
            <person name="Cheng Z."/>
            <person name="Jin W."/>
            <person name="Jiang J."/>
            <person name="Leong S.A."/>
            <person name="Iwama H."/>
            <person name="Gojobori T."/>
            <person name="Itoh T."/>
            <person name="Niimura Y."/>
            <person name="Fujii Y."/>
            <person name="Habara T."/>
            <person name="Sakai H."/>
            <person name="Sato Y."/>
            <person name="Wilson G."/>
            <person name="Kumar K."/>
            <person name="McCouch S."/>
            <person name="Juretic N."/>
            <person name="Hoen D."/>
            <person name="Wright S."/>
            <person name="Bruskiewich R."/>
            <person name="Bureau T."/>
            <person name="Miyao A."/>
            <person name="Hirochika H."/>
            <person name="Nishikawa T."/>
            <person name="Kadowaki K."/>
            <person name="Sugiura M."/>
            <person name="Burr B."/>
            <person name="Sasaki T."/>
        </authorList>
    </citation>
    <scope>NUCLEOTIDE SEQUENCE [LARGE SCALE GENOMIC DNA]</scope>
    <source>
        <strain evidence="3">cv. Nipponbare</strain>
    </source>
</reference>
<sequence>MAARLSVGVGLQAILVTSLLLQMTLFLPCALATDGRKPSQLLIMGREMHQGLDPTKSTRCRRILVPRLVKHNWDPGHCKHYATYPFMIRAFNSSR</sequence>
<proteinExistence type="predicted"/>
<name>Q6H840_ORYSJ</name>
<organism evidence="2 3">
    <name type="scientific">Oryza sativa subsp. japonica</name>
    <name type="common">Rice</name>
    <dbReference type="NCBI Taxonomy" id="39947"/>
    <lineage>
        <taxon>Eukaryota</taxon>
        <taxon>Viridiplantae</taxon>
        <taxon>Streptophyta</taxon>
        <taxon>Embryophyta</taxon>
        <taxon>Tracheophyta</taxon>
        <taxon>Spermatophyta</taxon>
        <taxon>Magnoliopsida</taxon>
        <taxon>Liliopsida</taxon>
        <taxon>Poales</taxon>
        <taxon>Poaceae</taxon>
        <taxon>BOP clade</taxon>
        <taxon>Oryzoideae</taxon>
        <taxon>Oryzeae</taxon>
        <taxon>Oryzinae</taxon>
        <taxon>Oryza</taxon>
        <taxon>Oryza sativa</taxon>
    </lineage>
</organism>
<gene>
    <name evidence="2" type="primary">OJ1267_F10.7</name>
</gene>
<dbReference type="Proteomes" id="UP000000763">
    <property type="component" value="Chromosome 2"/>
</dbReference>
<accession>Q6H840</accession>
<evidence type="ECO:0000313" key="2">
    <source>
        <dbReference type="EMBL" id="BAD25109.1"/>
    </source>
</evidence>
<evidence type="ECO:0000256" key="1">
    <source>
        <dbReference type="SAM" id="SignalP"/>
    </source>
</evidence>